<dbReference type="GO" id="GO:0030705">
    <property type="term" value="P:cytoskeleton-dependent intracellular transport"/>
    <property type="evidence" value="ECO:0007669"/>
    <property type="project" value="InterPro"/>
</dbReference>
<dbReference type="Proteomes" id="UP000184330">
    <property type="component" value="Unassembled WGS sequence"/>
</dbReference>
<evidence type="ECO:0000256" key="4">
    <source>
        <dbReference type="SAM" id="Coils"/>
    </source>
</evidence>
<dbReference type="EMBL" id="FJOG01000004">
    <property type="protein sequence ID" value="CZR53969.1"/>
    <property type="molecule type" value="Genomic_DNA"/>
</dbReference>
<dbReference type="GO" id="GO:0005815">
    <property type="term" value="C:microtubule organizing center"/>
    <property type="evidence" value="ECO:0007669"/>
    <property type="project" value="TreeGrafter"/>
</dbReference>
<dbReference type="GO" id="GO:0005737">
    <property type="term" value="C:cytoplasm"/>
    <property type="evidence" value="ECO:0007669"/>
    <property type="project" value="UniProtKB-SubCell"/>
</dbReference>
<dbReference type="SUPFAM" id="SSF116907">
    <property type="entry name" value="Hook domain"/>
    <property type="match status" value="1"/>
</dbReference>
<dbReference type="PANTHER" id="PTHR18947">
    <property type="entry name" value="HOOK PROTEINS"/>
    <property type="match status" value="1"/>
</dbReference>
<evidence type="ECO:0000256" key="2">
    <source>
        <dbReference type="ARBA" id="ARBA00022490"/>
    </source>
</evidence>
<keyword evidence="2" id="KW-0963">Cytoplasm</keyword>
<feature type="compositionally biased region" description="Polar residues" evidence="5">
    <location>
        <begin position="410"/>
        <end position="422"/>
    </location>
</feature>
<proteinExistence type="predicted"/>
<evidence type="ECO:0000256" key="1">
    <source>
        <dbReference type="ARBA" id="ARBA00004496"/>
    </source>
</evidence>
<dbReference type="InterPro" id="IPR001715">
    <property type="entry name" value="CH_dom"/>
</dbReference>
<evidence type="ECO:0000313" key="7">
    <source>
        <dbReference type="EMBL" id="CZR53969.1"/>
    </source>
</evidence>
<dbReference type="InterPro" id="IPR036872">
    <property type="entry name" value="CH_dom_sf"/>
</dbReference>
<dbReference type="PROSITE" id="PS50021">
    <property type="entry name" value="CH"/>
    <property type="match status" value="1"/>
</dbReference>
<gene>
    <name evidence="7" type="ORF">PAC_03852</name>
</gene>
<name>A0A1L7WMF8_9HELO</name>
<organism evidence="7 8">
    <name type="scientific">Phialocephala subalpina</name>
    <dbReference type="NCBI Taxonomy" id="576137"/>
    <lineage>
        <taxon>Eukaryota</taxon>
        <taxon>Fungi</taxon>
        <taxon>Dikarya</taxon>
        <taxon>Ascomycota</taxon>
        <taxon>Pezizomycotina</taxon>
        <taxon>Leotiomycetes</taxon>
        <taxon>Helotiales</taxon>
        <taxon>Mollisiaceae</taxon>
        <taxon>Phialocephala</taxon>
        <taxon>Phialocephala fortinii species complex</taxon>
    </lineage>
</organism>
<keyword evidence="3 4" id="KW-0175">Coiled coil</keyword>
<dbReference type="CDD" id="cd22211">
    <property type="entry name" value="HkD_SF"/>
    <property type="match status" value="1"/>
</dbReference>
<sequence length="885" mass="100438">MPYSPTAEAALLKWVNLFPLDSPIESAADLTDGYVFSKMLEDIDPKYAVHDLDRNTSPSKWLTKKKSLEAVYKSLFRYIREECPDVNQLGLENPVNFSAIAEHDDRQQTTKLLTIFLSAAVQGPRNEHYVMAITTRLEPVAQGEIKNIIEKMITGEAIATSSDAHPSDHGLALEEEVATLRKDLDNEIKKHADTRTRLERLQVNNEELLLQDEKKDERIQALEGASRGDQSDYINNLLQQIQEQNNLIEKQESQAESDRVTKESYLKELLSLRPSRDRLVEVEDQVKELKQANIELGKKANTVDHYQRKLAHQVTVEKENIKLREQVEVLEANQVHFDKVHAENEKINSTLQAYQRKFESYELEIVEHATHKSLLEKEMRLQSIKIESLLARQQHDEGYIKDLQEEVRTKSTGPLSPDSPTANGGGLNLEQELEQSAEDTPNYALEISRLKSENNALKDGDRRTDNANLRIDLAESERIRKRIEENLRELTEKHAITQEQLSAVISSSSGEKLVQLTDQLLNIGPLQILTDDFYRNEALAHTRKLYLEASQELSAIKSKLAVVEAELTGRDREVIAAKADLSAVSRDDLDAIEELKATNSLITTSLENDLLVLRKQYQDLSTDFELQKSQLLDTLLSKDRLMQDLASLKDRTGTSELEKIERAKARSTKETELEQVRAIAGPEYPAPTAKKSKFLGRISRLSLFSPFTAKKDPVASEVSPRPTTSRSNKRIFRQTDETTRLALEGGAVHSKRPVDQEALLAHELAALGRGTTIPRPEISPRLIQLPPSPLTAHLQRFHQISKKDTLIEDLQRKLKTAEENTPETQKAANESMIKNLTRENALIATAWYDLTSRLQSNHVVLQRRQDAPKSWLNKQRQMVQATGRR</sequence>
<evidence type="ECO:0000256" key="3">
    <source>
        <dbReference type="ARBA" id="ARBA00023054"/>
    </source>
</evidence>
<feature type="coiled-coil region" evidence="4">
    <location>
        <begin position="800"/>
        <end position="827"/>
    </location>
</feature>
<keyword evidence="8" id="KW-1185">Reference proteome</keyword>
<dbReference type="GO" id="GO:0051959">
    <property type="term" value="F:dynein light intermediate chain binding"/>
    <property type="evidence" value="ECO:0007669"/>
    <property type="project" value="TreeGrafter"/>
</dbReference>
<dbReference type="AlphaFoldDB" id="A0A1L7WMF8"/>
<dbReference type="GO" id="GO:0031122">
    <property type="term" value="P:cytoplasmic microtubule organization"/>
    <property type="evidence" value="ECO:0007669"/>
    <property type="project" value="TreeGrafter"/>
</dbReference>
<accession>A0A1L7WMF8</accession>
<protein>
    <recommendedName>
        <fullName evidence="6">Calponin-homology (CH) domain-containing protein</fullName>
    </recommendedName>
</protein>
<dbReference type="InterPro" id="IPR043936">
    <property type="entry name" value="HOOK_N"/>
</dbReference>
<dbReference type="GO" id="GO:0008017">
    <property type="term" value="F:microtubule binding"/>
    <property type="evidence" value="ECO:0007669"/>
    <property type="project" value="TreeGrafter"/>
</dbReference>
<feature type="coiled-coil region" evidence="4">
    <location>
        <begin position="181"/>
        <end position="364"/>
    </location>
</feature>
<dbReference type="PANTHER" id="PTHR18947:SF28">
    <property type="entry name" value="GIRDIN, ISOFORM A"/>
    <property type="match status" value="1"/>
</dbReference>
<dbReference type="Pfam" id="PF19047">
    <property type="entry name" value="HOOK_N"/>
    <property type="match status" value="1"/>
</dbReference>
<feature type="region of interest" description="Disordered" evidence="5">
    <location>
        <begin position="407"/>
        <end position="427"/>
    </location>
</feature>
<evidence type="ECO:0000259" key="6">
    <source>
        <dbReference type="PROSITE" id="PS50021"/>
    </source>
</evidence>
<feature type="domain" description="Calponin-homology (CH)" evidence="6">
    <location>
        <begin position="5"/>
        <end position="120"/>
    </location>
</feature>
<dbReference type="Gene3D" id="1.10.418.10">
    <property type="entry name" value="Calponin-like domain"/>
    <property type="match status" value="1"/>
</dbReference>
<dbReference type="OrthoDB" id="49395at2759"/>
<dbReference type="STRING" id="576137.A0A1L7WMF8"/>
<comment type="subcellular location">
    <subcellularLocation>
        <location evidence="1">Cytoplasm</location>
    </subcellularLocation>
</comment>
<feature type="coiled-coil region" evidence="4">
    <location>
        <begin position="466"/>
        <end position="500"/>
    </location>
</feature>
<reference evidence="7 8" key="1">
    <citation type="submission" date="2016-03" db="EMBL/GenBank/DDBJ databases">
        <authorList>
            <person name="Ploux O."/>
        </authorList>
    </citation>
    <scope>NUCLEOTIDE SEQUENCE [LARGE SCALE GENOMIC DNA]</scope>
    <source>
        <strain evidence="7 8">UAMH 11012</strain>
    </source>
</reference>
<evidence type="ECO:0000256" key="5">
    <source>
        <dbReference type="SAM" id="MobiDB-lite"/>
    </source>
</evidence>
<evidence type="ECO:0000313" key="8">
    <source>
        <dbReference type="Proteomes" id="UP000184330"/>
    </source>
</evidence>